<dbReference type="InterPro" id="IPR044304">
    <property type="entry name" value="NUBPL-like"/>
</dbReference>
<comment type="function">
    <text evidence="6">Binds and transfers iron-sulfur (Fe-S) clusters to target apoproteins. Can hydrolyze ATP.</text>
</comment>
<dbReference type="HAMAP" id="MF_02040">
    <property type="entry name" value="Mrp_NBP35"/>
    <property type="match status" value="1"/>
</dbReference>
<dbReference type="GO" id="GO:0005524">
    <property type="term" value="F:ATP binding"/>
    <property type="evidence" value="ECO:0007669"/>
    <property type="project" value="UniProtKB-UniRule"/>
</dbReference>
<organism evidence="7 8">
    <name type="scientific">Fervidobacterium pennivorans</name>
    <dbReference type="NCBI Taxonomy" id="93466"/>
    <lineage>
        <taxon>Bacteria</taxon>
        <taxon>Thermotogati</taxon>
        <taxon>Thermotogota</taxon>
        <taxon>Thermotogae</taxon>
        <taxon>Thermotogales</taxon>
        <taxon>Fervidobacteriaceae</taxon>
        <taxon>Fervidobacterium</taxon>
    </lineage>
</organism>
<dbReference type="GO" id="GO:0016887">
    <property type="term" value="F:ATP hydrolysis activity"/>
    <property type="evidence" value="ECO:0007669"/>
    <property type="project" value="UniProtKB-UniRule"/>
</dbReference>
<dbReference type="PANTHER" id="PTHR42961:SF2">
    <property type="entry name" value="IRON-SULFUR PROTEIN NUBPL"/>
    <property type="match status" value="1"/>
</dbReference>
<dbReference type="GO" id="GO:0140663">
    <property type="term" value="F:ATP-dependent FeS chaperone activity"/>
    <property type="evidence" value="ECO:0007669"/>
    <property type="project" value="InterPro"/>
</dbReference>
<dbReference type="InterPro" id="IPR019591">
    <property type="entry name" value="Mrp/NBP35_ATP-bd"/>
</dbReference>
<sequence length="268" mass="29202">MSTNFSLNPDQKIADLKEHVKHFIAVLSGKGGVGKTTVAVNLATALAESGYKIGLLDVDIHGPDIVRMLGGNPLPAVDEDEKIIPAEVLPNLKALSISMMVEEGKPIIWRGPLKHSAIKQFLGDTKWGELDFMIFDLPPGTGDEALSLFQTIGQTDGVLMVTTPQKVALDDVRRAIEFVRAMNQKVLGIVENMSYMRCKDEVVYPFGRGGADLLAAEYGAPVLGRIPMDPKALELLDEGKPITLYYRGSEVEKAFRELAENVAKAVEK</sequence>
<evidence type="ECO:0000256" key="5">
    <source>
        <dbReference type="ARBA" id="ARBA00023014"/>
    </source>
</evidence>
<keyword evidence="3 6" id="KW-0067">ATP-binding</keyword>
<dbReference type="InterPro" id="IPR033756">
    <property type="entry name" value="YlxH/NBP35"/>
</dbReference>
<reference evidence="7 8" key="1">
    <citation type="submission" date="2014-08" db="EMBL/GenBank/DDBJ databases">
        <title>Fervidobacterium pennivorans DYC genome.</title>
        <authorList>
            <person name="Wushke S."/>
        </authorList>
    </citation>
    <scope>NUCLEOTIDE SEQUENCE [LARGE SCALE GENOMIC DNA]</scope>
    <source>
        <strain evidence="7 8">DYC</strain>
    </source>
</reference>
<proteinExistence type="inferred from homology"/>
<dbReference type="GO" id="GO:0046872">
    <property type="term" value="F:metal ion binding"/>
    <property type="evidence" value="ECO:0007669"/>
    <property type="project" value="UniProtKB-KW"/>
</dbReference>
<dbReference type="OrthoDB" id="9809679at2"/>
<dbReference type="GO" id="GO:0016226">
    <property type="term" value="P:iron-sulfur cluster assembly"/>
    <property type="evidence" value="ECO:0007669"/>
    <property type="project" value="InterPro"/>
</dbReference>
<dbReference type="EMBL" id="CP011393">
    <property type="protein sequence ID" value="ANE41280.1"/>
    <property type="molecule type" value="Genomic_DNA"/>
</dbReference>
<gene>
    <name evidence="7" type="ORF">JM64_04265</name>
</gene>
<evidence type="ECO:0000256" key="3">
    <source>
        <dbReference type="ARBA" id="ARBA00022840"/>
    </source>
</evidence>
<evidence type="ECO:0000256" key="6">
    <source>
        <dbReference type="HAMAP-Rule" id="MF_02040"/>
    </source>
</evidence>
<dbReference type="Pfam" id="PF10609">
    <property type="entry name" value="ParA"/>
    <property type="match status" value="1"/>
</dbReference>
<dbReference type="Gene3D" id="3.40.50.300">
    <property type="entry name" value="P-loop containing nucleotide triphosphate hydrolases"/>
    <property type="match status" value="1"/>
</dbReference>
<dbReference type="PATRIC" id="fig|93466.3.peg.914"/>
<evidence type="ECO:0000313" key="7">
    <source>
        <dbReference type="EMBL" id="ANE41280.1"/>
    </source>
</evidence>
<dbReference type="CDD" id="cd02037">
    <property type="entry name" value="Mrp_NBP35"/>
    <property type="match status" value="1"/>
</dbReference>
<name>A0A172T2T2_FERPE</name>
<keyword evidence="4 6" id="KW-0408">Iron</keyword>
<evidence type="ECO:0000256" key="1">
    <source>
        <dbReference type="ARBA" id="ARBA00022723"/>
    </source>
</evidence>
<feature type="binding site" evidence="6">
    <location>
        <begin position="29"/>
        <end position="36"/>
    </location>
    <ligand>
        <name>ATP</name>
        <dbReference type="ChEBI" id="CHEBI:30616"/>
    </ligand>
</feature>
<comment type="similarity">
    <text evidence="6">Belongs to the Mrp/NBP35 ATP-binding proteins family.</text>
</comment>
<dbReference type="SUPFAM" id="SSF52540">
    <property type="entry name" value="P-loop containing nucleoside triphosphate hydrolases"/>
    <property type="match status" value="1"/>
</dbReference>
<comment type="subunit">
    <text evidence="6">Homodimer.</text>
</comment>
<dbReference type="InterPro" id="IPR027417">
    <property type="entry name" value="P-loop_NTPase"/>
</dbReference>
<keyword evidence="1 6" id="KW-0479">Metal-binding</keyword>
<evidence type="ECO:0000256" key="4">
    <source>
        <dbReference type="ARBA" id="ARBA00023004"/>
    </source>
</evidence>
<keyword evidence="6" id="KW-0378">Hydrolase</keyword>
<keyword evidence="2 6" id="KW-0547">Nucleotide-binding</keyword>
<dbReference type="FunFam" id="3.40.50.300:FF:001119">
    <property type="entry name" value="Iron-sulfur cluster carrier protein"/>
    <property type="match status" value="1"/>
</dbReference>
<dbReference type="KEGG" id="fng:JM64_04265"/>
<dbReference type="PANTHER" id="PTHR42961">
    <property type="entry name" value="IRON-SULFUR PROTEIN NUBPL"/>
    <property type="match status" value="1"/>
</dbReference>
<keyword evidence="5 6" id="KW-0411">Iron-sulfur</keyword>
<evidence type="ECO:0000256" key="2">
    <source>
        <dbReference type="ARBA" id="ARBA00022741"/>
    </source>
</evidence>
<protein>
    <recommendedName>
        <fullName evidence="6">Iron-sulfur cluster carrier protein</fullName>
    </recommendedName>
</protein>
<dbReference type="AlphaFoldDB" id="A0A172T2T2"/>
<dbReference type="Proteomes" id="UP000077096">
    <property type="component" value="Chromosome"/>
</dbReference>
<evidence type="ECO:0000313" key="8">
    <source>
        <dbReference type="Proteomes" id="UP000077096"/>
    </source>
</evidence>
<dbReference type="GO" id="GO:0051539">
    <property type="term" value="F:4 iron, 4 sulfur cluster binding"/>
    <property type="evidence" value="ECO:0007669"/>
    <property type="project" value="TreeGrafter"/>
</dbReference>
<accession>A0A172T2T2</accession>